<dbReference type="GO" id="GO:0009584">
    <property type="term" value="P:detection of visible light"/>
    <property type="evidence" value="ECO:0007669"/>
    <property type="project" value="InterPro"/>
</dbReference>
<feature type="modified residue" description="4-aspartylphosphate" evidence="12">
    <location>
        <position position="795"/>
    </location>
</feature>
<dbReference type="InterPro" id="IPR043150">
    <property type="entry name" value="Phytochrome_PHY_sf"/>
</dbReference>
<dbReference type="InterPro" id="IPR011006">
    <property type="entry name" value="CheY-like_superfamily"/>
</dbReference>
<dbReference type="GO" id="GO:0005524">
    <property type="term" value="F:ATP binding"/>
    <property type="evidence" value="ECO:0007669"/>
    <property type="project" value="UniProtKB-KW"/>
</dbReference>
<dbReference type="PANTHER" id="PTHR41523:SF8">
    <property type="entry name" value="ETHYLENE RESPONSE SENSOR PROTEIN"/>
    <property type="match status" value="1"/>
</dbReference>
<reference evidence="16" key="1">
    <citation type="submission" date="2016-10" db="EMBL/GenBank/DDBJ databases">
        <authorList>
            <person name="Varghese N."/>
            <person name="Submissions S."/>
        </authorList>
    </citation>
    <scope>NUCLEOTIDE SEQUENCE [LARGE SCALE GENOMIC DNA]</scope>
    <source>
        <strain evidence="16">DSM 10146</strain>
    </source>
</reference>
<dbReference type="PROSITE" id="PS50110">
    <property type="entry name" value="RESPONSE_REGULATORY"/>
    <property type="match status" value="1"/>
</dbReference>
<evidence type="ECO:0000313" key="15">
    <source>
        <dbReference type="EMBL" id="SDE92466.1"/>
    </source>
</evidence>
<dbReference type="SUPFAM" id="SSF55785">
    <property type="entry name" value="PYP-like sensor domain (PAS domain)"/>
    <property type="match status" value="1"/>
</dbReference>
<evidence type="ECO:0000256" key="12">
    <source>
        <dbReference type="PROSITE-ProRule" id="PRU00169"/>
    </source>
</evidence>
<evidence type="ECO:0000256" key="5">
    <source>
        <dbReference type="ARBA" id="ARBA00022606"/>
    </source>
</evidence>
<evidence type="ECO:0000256" key="4">
    <source>
        <dbReference type="ARBA" id="ARBA00022553"/>
    </source>
</evidence>
<evidence type="ECO:0000256" key="2">
    <source>
        <dbReference type="ARBA" id="ARBA00012438"/>
    </source>
</evidence>
<dbReference type="PRINTS" id="PR01033">
    <property type="entry name" value="PHYTOCHROME"/>
</dbReference>
<dbReference type="Pfam" id="PF01590">
    <property type="entry name" value="GAF"/>
    <property type="match status" value="1"/>
</dbReference>
<evidence type="ECO:0000256" key="6">
    <source>
        <dbReference type="ARBA" id="ARBA00022679"/>
    </source>
</evidence>
<sequence length="864" mass="94495">MTVDTPRHVSSQAVDLTNCDREPIHQLGKVQSYGALIALSSDWIVQHASENLGEILGVSADDALGRPLHELIVSDAFDRIRRNLRVVELPDGVLRLFNVTMCASGRAFDVSVHGSDDMLVIEFEPKMSQSGRDVLAEVYPQIAALSRNRDLHALTRTAARALQELSGFDSVMVYQFQPDGSGKVVAETRSDGMAKYDGMMFPASDIPVQARALYKRSLLRLIADVNDPGTPITPGASLDGRPIDLSLAVTRAVSPIHIEYLRNMGVEASMSVSIMKDGDLWGLFACHHHSPRYIDYERRTAIEMFAHMFSYELSRFEDGQRKRAEHEASRLQTLLMGHMANGRPMAESLLAVSEDIRQVIPHDGLVLFENEEFNATGSVPSEGEFRSMARFLDRSIGSSVFQTDCLGKLVEPARDYATRTAGILAIPISKRPRDYLVLTRRQVEETVNWAGDPTKPAIVGPNGDRLTPRKSFEAWRETVTGRCAPWSPQELHAADRLRTVLLEVFLKVTDAANLERKRAQEQQQLLISELNHRVRNILNLMRGLLAQSRSSATTLEDFTANLDGRIQALARAHDQLTSEQFEPASLRDLITCEFAAYASGKTERVLIEGPDALIGSTAFTTMALVLHEMATNSIKYGALCDTGGRVHVKLREDSSGGMLIDWIERGGPPVTPPKRRGFGTMIIEGSIPHELKGDADISYKMTGVEAHFRLPSTVISQIVRQPGSAPAAPAPGAAVGDGALRLSGTGLVVEDSLIIAMDAAATLEDLGASEVKTHSSVSSALKWLETNRVDFALLDVNLGDEQSLPVAEALYAAGVPFVLATGYGATAELMETYPPCTIVQKPFSASSIEQAFKTAFAKLQQKND</sequence>
<dbReference type="STRING" id="282683.SAMN04488105_109253"/>
<dbReference type="Gene3D" id="3.30.450.20">
    <property type="entry name" value="PAS domain"/>
    <property type="match status" value="1"/>
</dbReference>
<protein>
    <recommendedName>
        <fullName evidence="2">histidine kinase</fullName>
        <ecNumber evidence="2">2.7.13.3</ecNumber>
    </recommendedName>
</protein>
<dbReference type="SUPFAM" id="SSF52172">
    <property type="entry name" value="CheY-like"/>
    <property type="match status" value="1"/>
</dbReference>
<dbReference type="GO" id="GO:0000160">
    <property type="term" value="P:phosphorelay signal transduction system"/>
    <property type="evidence" value="ECO:0007669"/>
    <property type="project" value="InterPro"/>
</dbReference>
<dbReference type="InterPro" id="IPR035965">
    <property type="entry name" value="PAS-like_dom_sf"/>
</dbReference>
<dbReference type="InterPro" id="IPR016132">
    <property type="entry name" value="Phyto_chromo_attachment"/>
</dbReference>
<dbReference type="InterPro" id="IPR013515">
    <property type="entry name" value="Phytochrome_cen-reg"/>
</dbReference>
<dbReference type="SUPFAM" id="SSF55874">
    <property type="entry name" value="ATPase domain of HSP90 chaperone/DNA topoisomerase II/histidine kinase"/>
    <property type="match status" value="1"/>
</dbReference>
<keyword evidence="4 12" id="KW-0597">Phosphoprotein</keyword>
<organism evidence="15 16">
    <name type="scientific">Salipiger thiooxidans</name>
    <dbReference type="NCBI Taxonomy" id="282683"/>
    <lineage>
        <taxon>Bacteria</taxon>
        <taxon>Pseudomonadati</taxon>
        <taxon>Pseudomonadota</taxon>
        <taxon>Alphaproteobacteria</taxon>
        <taxon>Rhodobacterales</taxon>
        <taxon>Roseobacteraceae</taxon>
        <taxon>Salipiger</taxon>
    </lineage>
</organism>
<dbReference type="SMART" id="SM00448">
    <property type="entry name" value="REC"/>
    <property type="match status" value="1"/>
</dbReference>
<dbReference type="GO" id="GO:0006355">
    <property type="term" value="P:regulation of DNA-templated transcription"/>
    <property type="evidence" value="ECO:0007669"/>
    <property type="project" value="InterPro"/>
</dbReference>
<dbReference type="Gene3D" id="3.30.450.270">
    <property type="match status" value="1"/>
</dbReference>
<dbReference type="Pfam" id="PF00360">
    <property type="entry name" value="PHY"/>
    <property type="match status" value="1"/>
</dbReference>
<dbReference type="AlphaFoldDB" id="A0A1G7GWD2"/>
<evidence type="ECO:0000256" key="7">
    <source>
        <dbReference type="ARBA" id="ARBA00022741"/>
    </source>
</evidence>
<dbReference type="SMART" id="SM00065">
    <property type="entry name" value="GAF"/>
    <property type="match status" value="1"/>
</dbReference>
<keyword evidence="3" id="KW-0600">Photoreceptor protein</keyword>
<feature type="domain" description="Phytochrome chromophore attachment site" evidence="13">
    <location>
        <begin position="150"/>
        <end position="307"/>
    </location>
</feature>
<keyword evidence="5" id="KW-0716">Sensory transduction</keyword>
<dbReference type="RefSeq" id="WP_089960818.1">
    <property type="nucleotide sequence ID" value="NZ_FNAV01000009.1"/>
</dbReference>
<dbReference type="InterPro" id="IPR003018">
    <property type="entry name" value="GAF"/>
</dbReference>
<dbReference type="GO" id="GO:0009881">
    <property type="term" value="F:photoreceptor activity"/>
    <property type="evidence" value="ECO:0007669"/>
    <property type="project" value="UniProtKB-KW"/>
</dbReference>
<dbReference type="Gene3D" id="3.40.50.2300">
    <property type="match status" value="1"/>
</dbReference>
<dbReference type="InterPro" id="IPR011102">
    <property type="entry name" value="Sig_transdc_His_kinase_HWE"/>
</dbReference>
<keyword evidence="6" id="KW-0808">Transferase</keyword>
<dbReference type="InterPro" id="IPR001294">
    <property type="entry name" value="Phytochrome"/>
</dbReference>
<dbReference type="Pfam" id="PF00072">
    <property type="entry name" value="Response_reg"/>
    <property type="match status" value="1"/>
</dbReference>
<dbReference type="InterPro" id="IPR001789">
    <property type="entry name" value="Sig_transdc_resp-reg_receiver"/>
</dbReference>
<dbReference type="EMBL" id="FNAV01000009">
    <property type="protein sequence ID" value="SDE92466.1"/>
    <property type="molecule type" value="Genomic_DNA"/>
</dbReference>
<dbReference type="EC" id="2.7.13.3" evidence="2"/>
<dbReference type="PANTHER" id="PTHR41523">
    <property type="entry name" value="TWO-COMPONENT SYSTEM SENSOR PROTEIN"/>
    <property type="match status" value="1"/>
</dbReference>
<dbReference type="OrthoDB" id="489241at2"/>
<dbReference type="GO" id="GO:0004673">
    <property type="term" value="F:protein histidine kinase activity"/>
    <property type="evidence" value="ECO:0007669"/>
    <property type="project" value="UniProtKB-EC"/>
</dbReference>
<evidence type="ECO:0000256" key="8">
    <source>
        <dbReference type="ARBA" id="ARBA00022777"/>
    </source>
</evidence>
<proteinExistence type="predicted"/>
<dbReference type="Pfam" id="PF07536">
    <property type="entry name" value="HWE_HK"/>
    <property type="match status" value="1"/>
</dbReference>
<dbReference type="CDD" id="cd00130">
    <property type="entry name" value="PAS"/>
    <property type="match status" value="1"/>
</dbReference>
<keyword evidence="10" id="KW-0157">Chromophore</keyword>
<comment type="catalytic activity">
    <reaction evidence="1">
        <text>ATP + protein L-histidine = ADP + protein N-phospho-L-histidine.</text>
        <dbReference type="EC" id="2.7.13.3"/>
    </reaction>
</comment>
<dbReference type="Pfam" id="PF08446">
    <property type="entry name" value="PAS_2"/>
    <property type="match status" value="1"/>
</dbReference>
<dbReference type="InterPro" id="IPR013654">
    <property type="entry name" value="PAS_2"/>
</dbReference>
<dbReference type="InterPro" id="IPR000014">
    <property type="entry name" value="PAS"/>
</dbReference>
<keyword evidence="8 15" id="KW-0418">Kinase</keyword>
<keyword evidence="9" id="KW-0067">ATP-binding</keyword>
<dbReference type="Gene3D" id="3.30.450.40">
    <property type="match status" value="1"/>
</dbReference>
<dbReference type="InterPro" id="IPR036890">
    <property type="entry name" value="HATPase_C_sf"/>
</dbReference>
<dbReference type="Proteomes" id="UP000198994">
    <property type="component" value="Unassembled WGS sequence"/>
</dbReference>
<evidence type="ECO:0000313" key="16">
    <source>
        <dbReference type="Proteomes" id="UP000198994"/>
    </source>
</evidence>
<dbReference type="SMART" id="SM00911">
    <property type="entry name" value="HWE_HK"/>
    <property type="match status" value="1"/>
</dbReference>
<keyword evidence="7" id="KW-0547">Nucleotide-binding</keyword>
<evidence type="ECO:0000256" key="10">
    <source>
        <dbReference type="ARBA" id="ARBA00022991"/>
    </source>
</evidence>
<accession>A0A1G7GWD2</accession>
<evidence type="ECO:0000256" key="3">
    <source>
        <dbReference type="ARBA" id="ARBA00022543"/>
    </source>
</evidence>
<evidence type="ECO:0000259" key="13">
    <source>
        <dbReference type="PROSITE" id="PS50046"/>
    </source>
</evidence>
<keyword evidence="16" id="KW-1185">Reference proteome</keyword>
<dbReference type="PROSITE" id="PS50046">
    <property type="entry name" value="PHYTOCHROME_2"/>
    <property type="match status" value="1"/>
</dbReference>
<dbReference type="Gene3D" id="3.30.565.10">
    <property type="entry name" value="Histidine kinase-like ATPase, C-terminal domain"/>
    <property type="match status" value="1"/>
</dbReference>
<dbReference type="InterPro" id="IPR029016">
    <property type="entry name" value="GAF-like_dom_sf"/>
</dbReference>
<feature type="domain" description="Response regulatory" evidence="14">
    <location>
        <begin position="745"/>
        <end position="856"/>
    </location>
</feature>
<keyword evidence="11" id="KW-0675">Receptor</keyword>
<name>A0A1G7GWD2_9RHOB</name>
<dbReference type="SUPFAM" id="SSF55781">
    <property type="entry name" value="GAF domain-like"/>
    <property type="match status" value="2"/>
</dbReference>
<gene>
    <name evidence="15" type="ORF">SAMN04488105_109253</name>
</gene>
<evidence type="ECO:0000259" key="14">
    <source>
        <dbReference type="PROSITE" id="PS50110"/>
    </source>
</evidence>
<evidence type="ECO:0000256" key="9">
    <source>
        <dbReference type="ARBA" id="ARBA00022840"/>
    </source>
</evidence>
<evidence type="ECO:0000256" key="1">
    <source>
        <dbReference type="ARBA" id="ARBA00000085"/>
    </source>
</evidence>
<evidence type="ECO:0000256" key="11">
    <source>
        <dbReference type="ARBA" id="ARBA00023170"/>
    </source>
</evidence>